<dbReference type="Proteomes" id="UP000316425">
    <property type="component" value="Unassembled WGS sequence"/>
</dbReference>
<reference evidence="2 3" key="1">
    <citation type="submission" date="2019-07" db="EMBL/GenBank/DDBJ databases">
        <title>Allobacillus sp. nov. SKP isolated from shrimp paste of Euphausiacea.</title>
        <authorList>
            <person name="Kanchanasin P."/>
            <person name="Tanasupawat S."/>
            <person name="Shi W."/>
            <person name="Wu L."/>
            <person name="Ma J."/>
        </authorList>
    </citation>
    <scope>NUCLEOTIDE SEQUENCE [LARGE SCALE GENOMIC DNA]</scope>
    <source>
        <strain evidence="2 3">SKP4-8</strain>
    </source>
</reference>
<gene>
    <name evidence="2" type="ORF">FPQ13_10510</name>
</gene>
<protein>
    <submittedName>
        <fullName evidence="2">Cytosolic protein</fullName>
    </submittedName>
</protein>
<accession>A0A556PBY3</accession>
<sequence>MPKKKKYDDFANVEIDRNYQIPEEFPEGTYGEPVNAEQPVQSEADNPNRRPYSAFNYENKSLHADAQRNMPNSHPPNDFPAEDTED</sequence>
<feature type="region of interest" description="Disordered" evidence="1">
    <location>
        <begin position="18"/>
        <end position="86"/>
    </location>
</feature>
<dbReference type="RefSeq" id="WP_144089286.1">
    <property type="nucleotide sequence ID" value="NZ_VMHE01000022.1"/>
</dbReference>
<keyword evidence="3" id="KW-1185">Reference proteome</keyword>
<evidence type="ECO:0000313" key="2">
    <source>
        <dbReference type="EMBL" id="TSJ61893.1"/>
    </source>
</evidence>
<dbReference type="EMBL" id="VMHE01000022">
    <property type="protein sequence ID" value="TSJ61893.1"/>
    <property type="molecule type" value="Genomic_DNA"/>
</dbReference>
<evidence type="ECO:0000313" key="3">
    <source>
        <dbReference type="Proteomes" id="UP000316425"/>
    </source>
</evidence>
<comment type="caution">
    <text evidence="2">The sequence shown here is derived from an EMBL/GenBank/DDBJ whole genome shotgun (WGS) entry which is preliminary data.</text>
</comment>
<organism evidence="2 3">
    <name type="scientific">Allobacillus salarius</name>
    <dbReference type="NCBI Taxonomy" id="1955272"/>
    <lineage>
        <taxon>Bacteria</taxon>
        <taxon>Bacillati</taxon>
        <taxon>Bacillota</taxon>
        <taxon>Bacilli</taxon>
        <taxon>Bacillales</taxon>
        <taxon>Bacillaceae</taxon>
        <taxon>Allobacillus</taxon>
    </lineage>
</organism>
<dbReference type="OrthoDB" id="2376226at2"/>
<proteinExistence type="predicted"/>
<evidence type="ECO:0000256" key="1">
    <source>
        <dbReference type="SAM" id="MobiDB-lite"/>
    </source>
</evidence>
<name>A0A556PBY3_9BACI</name>
<dbReference type="AlphaFoldDB" id="A0A556PBY3"/>